<dbReference type="NCBIfam" id="TIGR00665">
    <property type="entry name" value="DnaB"/>
    <property type="match status" value="1"/>
</dbReference>
<keyword evidence="1 3" id="KW-0235">DNA replication</keyword>
<dbReference type="EC" id="5.6.2.3" evidence="2 3"/>
<accession>A0A949TK87</accession>
<comment type="function">
    <text evidence="3">The main replicative DNA helicase, it participates in initiation and elongation during chromosome replication. Travels ahead of the DNA replisome, separating dsDNA into templates for DNA synthesis. A processive ATP-dependent 5'-3' DNA helicase it has DNA-dependent ATPase activity.</text>
</comment>
<comment type="catalytic activity">
    <reaction evidence="3">
        <text>ATP + H2O = ADP + phosphate + H(+)</text>
        <dbReference type="Rhea" id="RHEA:13065"/>
        <dbReference type="ChEBI" id="CHEBI:15377"/>
        <dbReference type="ChEBI" id="CHEBI:15378"/>
        <dbReference type="ChEBI" id="CHEBI:30616"/>
        <dbReference type="ChEBI" id="CHEBI:43474"/>
        <dbReference type="ChEBI" id="CHEBI:456216"/>
        <dbReference type="EC" id="5.6.2.3"/>
    </reaction>
</comment>
<keyword evidence="3 5" id="KW-0378">Hydrolase</keyword>
<dbReference type="PROSITE" id="PS51199">
    <property type="entry name" value="SF4_HELICASE"/>
    <property type="match status" value="1"/>
</dbReference>
<organism evidence="5 6">
    <name type="scientific">Clostridium thailandense</name>
    <dbReference type="NCBI Taxonomy" id="2794346"/>
    <lineage>
        <taxon>Bacteria</taxon>
        <taxon>Bacillati</taxon>
        <taxon>Bacillota</taxon>
        <taxon>Clostridia</taxon>
        <taxon>Eubacteriales</taxon>
        <taxon>Clostridiaceae</taxon>
        <taxon>Clostridium</taxon>
    </lineage>
</organism>
<dbReference type="GO" id="GO:0016787">
    <property type="term" value="F:hydrolase activity"/>
    <property type="evidence" value="ECO:0007669"/>
    <property type="project" value="UniProtKB-KW"/>
</dbReference>
<dbReference type="PANTHER" id="PTHR30153">
    <property type="entry name" value="REPLICATIVE DNA HELICASE DNAB"/>
    <property type="match status" value="1"/>
</dbReference>
<dbReference type="CDD" id="cd00984">
    <property type="entry name" value="DnaB_C"/>
    <property type="match status" value="1"/>
</dbReference>
<keyword evidence="3" id="KW-0639">Primosome</keyword>
<protein>
    <recommendedName>
        <fullName evidence="2 3">Replicative DNA helicase</fullName>
        <ecNumber evidence="2 3">5.6.2.3</ecNumber>
    </recommendedName>
</protein>
<evidence type="ECO:0000259" key="4">
    <source>
        <dbReference type="PROSITE" id="PS51199"/>
    </source>
</evidence>
<feature type="domain" description="SF4 helicase" evidence="4">
    <location>
        <begin position="172"/>
        <end position="430"/>
    </location>
</feature>
<evidence type="ECO:0000313" key="5">
    <source>
        <dbReference type="EMBL" id="MBV7273840.1"/>
    </source>
</evidence>
<dbReference type="GO" id="GO:0006269">
    <property type="term" value="P:DNA replication, synthesis of primer"/>
    <property type="evidence" value="ECO:0007669"/>
    <property type="project" value="UniProtKB-UniRule"/>
</dbReference>
<dbReference type="Pfam" id="PF00772">
    <property type="entry name" value="DnaB"/>
    <property type="match status" value="1"/>
</dbReference>
<dbReference type="GO" id="GO:0043139">
    <property type="term" value="F:5'-3' DNA helicase activity"/>
    <property type="evidence" value="ECO:0007669"/>
    <property type="project" value="UniProtKB-EC"/>
</dbReference>
<keyword evidence="6" id="KW-1185">Reference proteome</keyword>
<dbReference type="Proteomes" id="UP000694308">
    <property type="component" value="Unassembled WGS sequence"/>
</dbReference>
<evidence type="ECO:0000256" key="3">
    <source>
        <dbReference type="RuleBase" id="RU362085"/>
    </source>
</evidence>
<evidence type="ECO:0000256" key="2">
    <source>
        <dbReference type="NCBIfam" id="TIGR00665"/>
    </source>
</evidence>
<dbReference type="InterPro" id="IPR007693">
    <property type="entry name" value="DNA_helicase_DnaB-like_N"/>
</dbReference>
<evidence type="ECO:0000313" key="6">
    <source>
        <dbReference type="Proteomes" id="UP000694308"/>
    </source>
</evidence>
<name>A0A949TK87_9CLOT</name>
<dbReference type="RefSeq" id="WP_218320910.1">
    <property type="nucleotide sequence ID" value="NZ_JAEEGC010000055.1"/>
</dbReference>
<reference evidence="5" key="1">
    <citation type="submission" date="2020-12" db="EMBL/GenBank/DDBJ databases">
        <title>Clostridium thailandense sp. nov., a novel acetogenic bacterium isolated from peat land soil in Thailand.</title>
        <authorList>
            <person name="Chaikitkaew S."/>
            <person name="Birkeland N.K."/>
        </authorList>
    </citation>
    <scope>NUCLEOTIDE SEQUENCE</scope>
    <source>
        <strain evidence="5">PL3</strain>
    </source>
</reference>
<keyword evidence="3" id="KW-0238">DNA-binding</keyword>
<dbReference type="GO" id="GO:1990077">
    <property type="term" value="C:primosome complex"/>
    <property type="evidence" value="ECO:0007669"/>
    <property type="project" value="UniProtKB-UniRule"/>
</dbReference>
<dbReference type="GO" id="GO:0005524">
    <property type="term" value="F:ATP binding"/>
    <property type="evidence" value="ECO:0007669"/>
    <property type="project" value="UniProtKB-UniRule"/>
</dbReference>
<keyword evidence="3" id="KW-0067">ATP-binding</keyword>
<dbReference type="AlphaFoldDB" id="A0A949TK87"/>
<keyword evidence="3 5" id="KW-0347">Helicase</keyword>
<dbReference type="Pfam" id="PF03796">
    <property type="entry name" value="DnaB_C"/>
    <property type="match status" value="1"/>
</dbReference>
<dbReference type="GO" id="GO:0003677">
    <property type="term" value="F:DNA binding"/>
    <property type="evidence" value="ECO:0007669"/>
    <property type="project" value="UniProtKB-UniRule"/>
</dbReference>
<keyword evidence="3" id="KW-0547">Nucleotide-binding</keyword>
<dbReference type="EMBL" id="JAEEGC010000055">
    <property type="protein sequence ID" value="MBV7273840.1"/>
    <property type="molecule type" value="Genomic_DNA"/>
</dbReference>
<gene>
    <name evidence="5" type="primary">dnaB</name>
    <name evidence="5" type="ORF">I6U48_13075</name>
</gene>
<dbReference type="InterPro" id="IPR007692">
    <property type="entry name" value="DNA_helicase_DnaB"/>
</dbReference>
<evidence type="ECO:0000256" key="1">
    <source>
        <dbReference type="ARBA" id="ARBA00022705"/>
    </source>
</evidence>
<dbReference type="InterPro" id="IPR007694">
    <property type="entry name" value="DNA_helicase_DnaB-like_C"/>
</dbReference>
<dbReference type="GO" id="GO:0005829">
    <property type="term" value="C:cytosol"/>
    <property type="evidence" value="ECO:0007669"/>
    <property type="project" value="TreeGrafter"/>
</dbReference>
<comment type="similarity">
    <text evidence="3">Belongs to the helicase family. DnaB subfamily.</text>
</comment>
<comment type="caution">
    <text evidence="5">The sequence shown here is derived from an EMBL/GenBank/DDBJ whole genome shotgun (WGS) entry which is preliminary data.</text>
</comment>
<proteinExistence type="inferred from homology"/>
<sequence length="430" mass="48986">MVEIDKIYNLAAEKNLIGSILLKNDSICEIIDMLKPEDFYSSKHKIIFAKLKEMYEDRIPIDVVTLCDKLGKRLKEVGGITYITELINASVTAVNIKRHGEIIKEKSNYREILKIFNTSLDKLKEGKEAPDDIVYYAQNSLLNLNTLKAKEGENMLEIMGDFMDTLQKRYEKGGELQGIKSGYKHLDKMLGGLQKQDLIILAARPSMGKTTMAVNMVLNAVFKGDANVAFFNLEMGKTQIIDRTIAAYTEIPLDNIKNAELSDKQWVNLSEAAAKLSMANIKLYDKIFQLEKIKSECRRIKIEHGLDIAVIDHLQLIGSGEKTENRTQEISKITRKLKLMAKELDINLILLSQLSRAPECRSDHRPMLSDLRESGSIEQDADTVIFLYRDEYYFKDSDSKGIIECIVAKNRNGEVGTARLKWKPEIQRIW</sequence>
<dbReference type="PANTHER" id="PTHR30153:SF2">
    <property type="entry name" value="REPLICATIVE DNA HELICASE"/>
    <property type="match status" value="1"/>
</dbReference>